<protein>
    <submittedName>
        <fullName evidence="2">Uncharacterized protein</fullName>
    </submittedName>
</protein>
<gene>
    <name evidence="2" type="ORF">ISO4_01691</name>
</gene>
<dbReference type="Proteomes" id="UP000644441">
    <property type="component" value="Unassembled WGS sequence"/>
</dbReference>
<sequence>MTASNIRQYLIRTLMLAVLVQPAAAAGLFQGLTSVEAGPRLDDDGVIRQQVEQDEMFLEAGSGARIQLPTQCVSSALVARSHSRFNALFPDTEGMVGSGTITNEAGLTVERLFGAPGGAYRLETAFKAHRIDLYSYELSHQETFGSAFDSPVTVSEQQGFNVDTRLSRSFGELDLALRVENLFPDRRPGMVASPYTMKAHAELATGFQYAGLPTRLNLNLDRFEALERDLDARYAGARLQWGAADRTRLRLGYRHDLVANLDSVATLGLVFPLFHVFDLDISGTKNPGDAYGVLARLAAPFPF</sequence>
<reference evidence="2 3" key="1">
    <citation type="submission" date="2012-09" db="EMBL/GenBank/DDBJ databases">
        <title>Genome Sequence of alkane-degrading Bacterium Alcanivorax venustensis ISO4.</title>
        <authorList>
            <person name="Lai Q."/>
            <person name="Shao Z."/>
        </authorList>
    </citation>
    <scope>NUCLEOTIDE SEQUENCE [LARGE SCALE GENOMIC DNA]</scope>
    <source>
        <strain evidence="2 3">ISO4</strain>
    </source>
</reference>
<dbReference type="RefSeq" id="WP_194855921.1">
    <property type="nucleotide sequence ID" value="NZ_ARXR01000011.1"/>
</dbReference>
<evidence type="ECO:0000313" key="2">
    <source>
        <dbReference type="EMBL" id="MBF5053089.1"/>
    </source>
</evidence>
<dbReference type="EMBL" id="ARXR01000011">
    <property type="protein sequence ID" value="MBF5053089.1"/>
    <property type="molecule type" value="Genomic_DNA"/>
</dbReference>
<keyword evidence="3" id="KW-1185">Reference proteome</keyword>
<proteinExistence type="predicted"/>
<comment type="caution">
    <text evidence="2">The sequence shown here is derived from an EMBL/GenBank/DDBJ whole genome shotgun (WGS) entry which is preliminary data.</text>
</comment>
<evidence type="ECO:0000256" key="1">
    <source>
        <dbReference type="SAM" id="SignalP"/>
    </source>
</evidence>
<organism evidence="2 3">
    <name type="scientific">Alloalcanivorax venustensis ISO4</name>
    <dbReference type="NCBI Taxonomy" id="1177184"/>
    <lineage>
        <taxon>Bacteria</taxon>
        <taxon>Pseudomonadati</taxon>
        <taxon>Pseudomonadota</taxon>
        <taxon>Gammaproteobacteria</taxon>
        <taxon>Oceanospirillales</taxon>
        <taxon>Alcanivoracaceae</taxon>
        <taxon>Alloalcanivorax</taxon>
    </lineage>
</organism>
<feature type="signal peptide" evidence="1">
    <location>
        <begin position="1"/>
        <end position="25"/>
    </location>
</feature>
<feature type="chain" id="PRO_5046895850" evidence="1">
    <location>
        <begin position="26"/>
        <end position="303"/>
    </location>
</feature>
<name>A0ABS0AG59_9GAMM</name>
<evidence type="ECO:0000313" key="3">
    <source>
        <dbReference type="Proteomes" id="UP000644441"/>
    </source>
</evidence>
<accession>A0ABS0AG59</accession>
<keyword evidence="1" id="KW-0732">Signal</keyword>